<dbReference type="PANTHER" id="PTHR38050:SF2">
    <property type="entry name" value="FERULOYL ESTERASE C-RELATED"/>
    <property type="match status" value="1"/>
</dbReference>
<dbReference type="InterPro" id="IPR043595">
    <property type="entry name" value="FaeB/C/D"/>
</dbReference>
<dbReference type="EMBL" id="JAGINP010000002">
    <property type="protein sequence ID" value="MBP2291166.1"/>
    <property type="molecule type" value="Genomic_DNA"/>
</dbReference>
<proteinExistence type="predicted"/>
<gene>
    <name evidence="8" type="ORF">J2851_000908</name>
</gene>
<dbReference type="Proteomes" id="UP000781958">
    <property type="component" value="Unassembled WGS sequence"/>
</dbReference>
<dbReference type="Gene3D" id="3.40.50.1820">
    <property type="entry name" value="alpha/beta hydrolase"/>
    <property type="match status" value="1"/>
</dbReference>
<evidence type="ECO:0000256" key="4">
    <source>
        <dbReference type="ARBA" id="ARBA00022729"/>
    </source>
</evidence>
<evidence type="ECO:0000256" key="1">
    <source>
        <dbReference type="ARBA" id="ARBA00004613"/>
    </source>
</evidence>
<evidence type="ECO:0000313" key="9">
    <source>
        <dbReference type="Proteomes" id="UP000781958"/>
    </source>
</evidence>
<evidence type="ECO:0000256" key="7">
    <source>
        <dbReference type="ARBA" id="ARBA00023326"/>
    </source>
</evidence>
<protein>
    <submittedName>
        <fullName evidence="8">Polyhydroxybutyrate depolymerase</fullName>
    </submittedName>
</protein>
<keyword evidence="6" id="KW-0119">Carbohydrate metabolism</keyword>
<evidence type="ECO:0000256" key="6">
    <source>
        <dbReference type="ARBA" id="ARBA00023277"/>
    </source>
</evidence>
<organism evidence="8 9">
    <name type="scientific">Azospirillum rugosum</name>
    <dbReference type="NCBI Taxonomy" id="416170"/>
    <lineage>
        <taxon>Bacteria</taxon>
        <taxon>Pseudomonadati</taxon>
        <taxon>Pseudomonadota</taxon>
        <taxon>Alphaproteobacteria</taxon>
        <taxon>Rhodospirillales</taxon>
        <taxon>Azospirillaceae</taxon>
        <taxon>Azospirillum</taxon>
    </lineage>
</organism>
<evidence type="ECO:0000256" key="2">
    <source>
        <dbReference type="ARBA" id="ARBA00022525"/>
    </source>
</evidence>
<comment type="caution">
    <text evidence="8">The sequence shown here is derived from an EMBL/GenBank/DDBJ whole genome shotgun (WGS) entry which is preliminary data.</text>
</comment>
<sequence length="262" mass="28629">MAAQHGSAGCGKPPPDAIPTSVAVDGRTRNLIAVIPSDYRPDRPHDLVVAFHGRTNSNAEVRRYFDLERHAAEPTIFVYPESLRDAQGRNIWSDPADAPEKLRDFSFFDAILQAISEDYCIDRDRVFVVGHSLGASFANSLACARGDVIRGLAGVGGGSSRPKRCAGPVAAMVMHNPRDAQVPIAEGLRLRRELLSQDGLVTGSEPDFPQRFNCRRYGPENEENPVLWCPLGDDRTASGRFYPHQWPAGTGAAIMAFFSRLG</sequence>
<dbReference type="PANTHER" id="PTHR38050">
    <property type="match status" value="1"/>
</dbReference>
<accession>A0ABS4SF11</accession>
<evidence type="ECO:0000256" key="5">
    <source>
        <dbReference type="ARBA" id="ARBA00022801"/>
    </source>
</evidence>
<name>A0ABS4SF11_9PROT</name>
<keyword evidence="2" id="KW-0964">Secreted</keyword>
<dbReference type="RefSeq" id="WP_209764520.1">
    <property type="nucleotide sequence ID" value="NZ_JAGINP010000002.1"/>
</dbReference>
<comment type="subcellular location">
    <subcellularLocation>
        <location evidence="1">Secreted</location>
    </subcellularLocation>
</comment>
<dbReference type="InterPro" id="IPR029058">
    <property type="entry name" value="AB_hydrolase_fold"/>
</dbReference>
<keyword evidence="7" id="KW-0624">Polysaccharide degradation</keyword>
<evidence type="ECO:0000256" key="3">
    <source>
        <dbReference type="ARBA" id="ARBA00022651"/>
    </source>
</evidence>
<keyword evidence="4" id="KW-0732">Signal</keyword>
<evidence type="ECO:0000313" key="8">
    <source>
        <dbReference type="EMBL" id="MBP2291166.1"/>
    </source>
</evidence>
<reference evidence="8 9" key="1">
    <citation type="submission" date="2021-03" db="EMBL/GenBank/DDBJ databases">
        <title>Genomic Encyclopedia of Type Strains, Phase III (KMG-III): the genomes of soil and plant-associated and newly described type strains.</title>
        <authorList>
            <person name="Whitman W."/>
        </authorList>
    </citation>
    <scope>NUCLEOTIDE SEQUENCE [LARGE SCALE GENOMIC DNA]</scope>
    <source>
        <strain evidence="8 9">IMMIB AFH-6</strain>
    </source>
</reference>
<keyword evidence="3" id="KW-0858">Xylan degradation</keyword>
<keyword evidence="9" id="KW-1185">Reference proteome</keyword>
<dbReference type="SUPFAM" id="SSF53474">
    <property type="entry name" value="alpha/beta-Hydrolases"/>
    <property type="match status" value="1"/>
</dbReference>
<keyword evidence="5" id="KW-0378">Hydrolase</keyword>